<dbReference type="PANTHER" id="PTHR21098:SF12">
    <property type="entry name" value="RIBOFLAVIN SYNTHASE"/>
    <property type="match status" value="1"/>
</dbReference>
<keyword evidence="9" id="KW-0677">Repeat</keyword>
<evidence type="ECO:0000256" key="4">
    <source>
        <dbReference type="ARBA" id="ARBA00011233"/>
    </source>
</evidence>
<comment type="subunit">
    <text evidence="4">Homotrimer.</text>
</comment>
<accession>Q0BTE8</accession>
<evidence type="ECO:0000313" key="13">
    <source>
        <dbReference type="EMBL" id="ABI61904.1"/>
    </source>
</evidence>
<gene>
    <name evidence="13" type="ordered locus">GbCGDNIH1_1006</name>
</gene>
<evidence type="ECO:0000256" key="7">
    <source>
        <dbReference type="ARBA" id="ARBA00022619"/>
    </source>
</evidence>
<dbReference type="NCBIfam" id="NF009566">
    <property type="entry name" value="PRK13020.1"/>
    <property type="match status" value="1"/>
</dbReference>
<dbReference type="PROSITE" id="PS51177">
    <property type="entry name" value="LUMAZINE_BIND"/>
    <property type="match status" value="2"/>
</dbReference>
<keyword evidence="7" id="KW-0686">Riboflavin biosynthesis</keyword>
<dbReference type="NCBIfam" id="TIGR00187">
    <property type="entry name" value="ribE"/>
    <property type="match status" value="1"/>
</dbReference>
<dbReference type="SUPFAM" id="SSF63380">
    <property type="entry name" value="Riboflavin synthase domain-like"/>
    <property type="match status" value="2"/>
</dbReference>
<feature type="repeat" description="Lumazine-binding" evidence="11">
    <location>
        <begin position="76"/>
        <end position="175"/>
    </location>
</feature>
<comment type="function">
    <text evidence="2">Catalyzes the dismutation of two molecules of 6,7-dimethyl-8-ribityllumazine, resulting in the formation of riboflavin and 5-amino-6-(D-ribitylamino)uracil.</text>
</comment>
<dbReference type="Pfam" id="PF00677">
    <property type="entry name" value="Lum_binding"/>
    <property type="match status" value="2"/>
</dbReference>
<comment type="pathway">
    <text evidence="3">Cofactor biosynthesis; riboflavin biosynthesis; riboflavin from 2-hydroxy-3-oxobutyl phosphate and 5-amino-6-(D-ribitylamino)uracil: step 2/2.</text>
</comment>
<feature type="repeat" description="Lumazine-binding" evidence="11">
    <location>
        <begin position="176"/>
        <end position="272"/>
    </location>
</feature>
<evidence type="ECO:0000256" key="5">
    <source>
        <dbReference type="ARBA" id="ARBA00012827"/>
    </source>
</evidence>
<dbReference type="GO" id="GO:0009231">
    <property type="term" value="P:riboflavin biosynthetic process"/>
    <property type="evidence" value="ECO:0007669"/>
    <property type="project" value="UniProtKB-KW"/>
</dbReference>
<protein>
    <recommendedName>
        <fullName evidence="6 10">Riboflavin synthase</fullName>
        <ecNumber evidence="5 10">2.5.1.9</ecNumber>
    </recommendedName>
</protein>
<organism evidence="13 14">
    <name type="scientific">Granulibacter bethesdensis (strain ATCC BAA-1260 / CGDNIH1)</name>
    <dbReference type="NCBI Taxonomy" id="391165"/>
    <lineage>
        <taxon>Bacteria</taxon>
        <taxon>Pseudomonadati</taxon>
        <taxon>Pseudomonadota</taxon>
        <taxon>Alphaproteobacteria</taxon>
        <taxon>Acetobacterales</taxon>
        <taxon>Acetobacteraceae</taxon>
        <taxon>Granulibacter</taxon>
    </lineage>
</organism>
<keyword evidence="14" id="KW-1185">Reference proteome</keyword>
<dbReference type="HOGENOM" id="CLU_034388_2_2_5"/>
<evidence type="ECO:0000256" key="9">
    <source>
        <dbReference type="ARBA" id="ARBA00022737"/>
    </source>
</evidence>
<dbReference type="AlphaFoldDB" id="Q0BTE8"/>
<evidence type="ECO:0000256" key="2">
    <source>
        <dbReference type="ARBA" id="ARBA00002803"/>
    </source>
</evidence>
<dbReference type="CDD" id="cd00402">
    <property type="entry name" value="Riboflavin_synthase_like"/>
    <property type="match status" value="1"/>
</dbReference>
<comment type="catalytic activity">
    <reaction evidence="1">
        <text>2 6,7-dimethyl-8-(1-D-ribityl)lumazine + H(+) = 5-amino-6-(D-ribitylamino)uracil + riboflavin</text>
        <dbReference type="Rhea" id="RHEA:20772"/>
        <dbReference type="ChEBI" id="CHEBI:15378"/>
        <dbReference type="ChEBI" id="CHEBI:15934"/>
        <dbReference type="ChEBI" id="CHEBI:57986"/>
        <dbReference type="ChEBI" id="CHEBI:58201"/>
        <dbReference type="EC" id="2.5.1.9"/>
    </reaction>
</comment>
<dbReference type="FunFam" id="2.40.30.20:FF:000003">
    <property type="entry name" value="Riboflavin synthase, alpha subunit"/>
    <property type="match status" value="1"/>
</dbReference>
<evidence type="ECO:0000256" key="6">
    <source>
        <dbReference type="ARBA" id="ARBA00013950"/>
    </source>
</evidence>
<keyword evidence="8 13" id="KW-0808">Transferase</keyword>
<dbReference type="EMBL" id="CP000394">
    <property type="protein sequence ID" value="ABI61904.1"/>
    <property type="molecule type" value="Genomic_DNA"/>
</dbReference>
<dbReference type="GO" id="GO:0004746">
    <property type="term" value="F:riboflavin synthase activity"/>
    <property type="evidence" value="ECO:0007669"/>
    <property type="project" value="UniProtKB-UniRule"/>
</dbReference>
<evidence type="ECO:0000256" key="3">
    <source>
        <dbReference type="ARBA" id="ARBA00004887"/>
    </source>
</evidence>
<dbReference type="EC" id="2.5.1.9" evidence="5 10"/>
<evidence type="ECO:0000259" key="12">
    <source>
        <dbReference type="PROSITE" id="PS51177"/>
    </source>
</evidence>
<dbReference type="InterPro" id="IPR017938">
    <property type="entry name" value="Riboflavin_synthase-like_b-brl"/>
</dbReference>
<feature type="domain" description="Lumazine-binding" evidence="12">
    <location>
        <begin position="176"/>
        <end position="272"/>
    </location>
</feature>
<dbReference type="FunFam" id="2.40.30.20:FF:000004">
    <property type="entry name" value="Riboflavin synthase, alpha subunit"/>
    <property type="match status" value="1"/>
</dbReference>
<evidence type="ECO:0000256" key="8">
    <source>
        <dbReference type="ARBA" id="ARBA00022679"/>
    </source>
</evidence>
<feature type="domain" description="Lumazine-binding" evidence="12">
    <location>
        <begin position="76"/>
        <end position="175"/>
    </location>
</feature>
<dbReference type="InterPro" id="IPR001783">
    <property type="entry name" value="Lumazine-bd"/>
</dbReference>
<dbReference type="NCBIfam" id="NF006767">
    <property type="entry name" value="PRK09289.1"/>
    <property type="match status" value="1"/>
</dbReference>
<evidence type="ECO:0000256" key="10">
    <source>
        <dbReference type="NCBIfam" id="TIGR00187"/>
    </source>
</evidence>
<dbReference type="STRING" id="391165.GbCGDNIH1_1006"/>
<name>Q0BTE8_GRABC</name>
<dbReference type="InterPro" id="IPR023366">
    <property type="entry name" value="ATP_synth_asu-like_sf"/>
</dbReference>
<dbReference type="KEGG" id="gbe:GbCGDNIH1_1006"/>
<reference evidence="13 14" key="1">
    <citation type="journal article" date="2007" name="J. Bacteriol.">
        <title>Genome sequence analysis of the emerging human pathogenic acetic acid bacterium Granulibacter bethesdensis.</title>
        <authorList>
            <person name="Greenberg D.E."/>
            <person name="Porcella S.F."/>
            <person name="Zelazny A.M."/>
            <person name="Virtaneva K."/>
            <person name="Sturdevant D.E."/>
            <person name="Kupko J.J.III."/>
            <person name="Barbian K.D."/>
            <person name="Babar A."/>
            <person name="Dorward D.W."/>
            <person name="Holland S.M."/>
        </authorList>
    </citation>
    <scope>NUCLEOTIDE SEQUENCE [LARGE SCALE GENOMIC DNA]</scope>
    <source>
        <strain evidence="14">ATCC BAA-1260 / CGDNIH1</strain>
    </source>
</reference>
<proteinExistence type="predicted"/>
<dbReference type="Gene3D" id="2.40.30.20">
    <property type="match status" value="2"/>
</dbReference>
<dbReference type="Proteomes" id="UP000001963">
    <property type="component" value="Chromosome"/>
</dbReference>
<sequence length="282" mass="30336">MDSGRRGGANRRLLATRGACGRYRLVSCPCHHRRRRIRRYGSAQPTHPFGHAALPRRIDQGCRHRYGDRIEKGRDMFTGIVTGLGSVATISPLEGGSDMRLTITTPEGFLTGAVTGASIACSGCCLTVVEFAGDTAFVAEVSAETLSKTTLGSWHQNSMINLERALKIGDELGGHIVSGHVDGVAEVIFVLPEHGSTRMRFRAPSHLARYIAQKGSIAVDGVSLTVNEVENDVFGVNVIPHTCSVTTIGTLVAGSRVNIEIDMLARYVDRLSVTHDLGTEGR</sequence>
<evidence type="ECO:0000256" key="1">
    <source>
        <dbReference type="ARBA" id="ARBA00000968"/>
    </source>
</evidence>
<dbReference type="eggNOG" id="COG0307">
    <property type="taxonomic scope" value="Bacteria"/>
</dbReference>
<dbReference type="PANTHER" id="PTHR21098">
    <property type="entry name" value="RIBOFLAVIN SYNTHASE ALPHA CHAIN"/>
    <property type="match status" value="1"/>
</dbReference>
<evidence type="ECO:0000313" key="14">
    <source>
        <dbReference type="Proteomes" id="UP000001963"/>
    </source>
</evidence>
<evidence type="ECO:0000256" key="11">
    <source>
        <dbReference type="PROSITE-ProRule" id="PRU00524"/>
    </source>
</evidence>
<dbReference type="InterPro" id="IPR026017">
    <property type="entry name" value="Lumazine-bd_dom"/>
</dbReference>